<dbReference type="InterPro" id="IPR002410">
    <property type="entry name" value="Peptidase_S33"/>
</dbReference>
<evidence type="ECO:0000256" key="11">
    <source>
        <dbReference type="PIRNR" id="PIRNR006431"/>
    </source>
</evidence>
<organism evidence="14 15">
    <name type="scientific">Shewanella gelidii</name>
    <dbReference type="NCBI Taxonomy" id="1642821"/>
    <lineage>
        <taxon>Bacteria</taxon>
        <taxon>Pseudomonadati</taxon>
        <taxon>Pseudomonadota</taxon>
        <taxon>Gammaproteobacteria</taxon>
        <taxon>Alteromonadales</taxon>
        <taxon>Shewanellaceae</taxon>
        <taxon>Shewanella</taxon>
    </lineage>
</organism>
<reference evidence="14" key="2">
    <citation type="submission" date="2020-09" db="EMBL/GenBank/DDBJ databases">
        <authorList>
            <person name="Sun Q."/>
            <person name="Ohkuma M."/>
        </authorList>
    </citation>
    <scope>NUCLEOTIDE SEQUENCE</scope>
    <source>
        <strain evidence="14">JCM 30804</strain>
    </source>
</reference>
<evidence type="ECO:0000256" key="12">
    <source>
        <dbReference type="PIRSR" id="PIRSR006431-1"/>
    </source>
</evidence>
<dbReference type="GO" id="GO:0006508">
    <property type="term" value="P:proteolysis"/>
    <property type="evidence" value="ECO:0007669"/>
    <property type="project" value="UniProtKB-KW"/>
</dbReference>
<dbReference type="GO" id="GO:0004177">
    <property type="term" value="F:aminopeptidase activity"/>
    <property type="evidence" value="ECO:0007669"/>
    <property type="project" value="UniProtKB-UniRule"/>
</dbReference>
<evidence type="ECO:0000256" key="7">
    <source>
        <dbReference type="ARBA" id="ARBA00022490"/>
    </source>
</evidence>
<evidence type="ECO:0000259" key="13">
    <source>
        <dbReference type="Pfam" id="PF00561"/>
    </source>
</evidence>
<comment type="caution">
    <text evidence="14">The sequence shown here is derived from an EMBL/GenBank/DDBJ whole genome shotgun (WGS) entry which is preliminary data.</text>
</comment>
<comment type="catalytic activity">
    <reaction evidence="1 11">
        <text>Release of N-terminal proline from a peptide.</text>
        <dbReference type="EC" id="3.4.11.5"/>
    </reaction>
</comment>
<dbReference type="PANTHER" id="PTHR43722:SF1">
    <property type="entry name" value="PROLINE IMINOPEPTIDASE"/>
    <property type="match status" value="1"/>
</dbReference>
<dbReference type="EMBL" id="BMPZ01000004">
    <property type="protein sequence ID" value="GGI82694.1"/>
    <property type="molecule type" value="Genomic_DNA"/>
</dbReference>
<evidence type="ECO:0000256" key="8">
    <source>
        <dbReference type="ARBA" id="ARBA00022670"/>
    </source>
</evidence>
<dbReference type="InterPro" id="IPR005944">
    <property type="entry name" value="Pro_iminopeptidase"/>
</dbReference>
<dbReference type="SUPFAM" id="SSF53474">
    <property type="entry name" value="alpha/beta-Hydrolases"/>
    <property type="match status" value="1"/>
</dbReference>
<dbReference type="EC" id="3.4.11.5" evidence="4 11"/>
<keyword evidence="6 11" id="KW-0031">Aminopeptidase</keyword>
<feature type="active site" evidence="12">
    <location>
        <position position="258"/>
    </location>
</feature>
<dbReference type="PRINTS" id="PR00793">
    <property type="entry name" value="PROAMNOPTASE"/>
</dbReference>
<comment type="similarity">
    <text evidence="3 11">Belongs to the peptidase S33 family.</text>
</comment>
<dbReference type="Pfam" id="PF00561">
    <property type="entry name" value="Abhydrolase_1"/>
    <property type="match status" value="1"/>
</dbReference>
<keyword evidence="7 11" id="KW-0963">Cytoplasm</keyword>
<dbReference type="PIRSF" id="PIRSF006431">
    <property type="entry name" value="Pept_S33"/>
    <property type="match status" value="1"/>
</dbReference>
<evidence type="ECO:0000256" key="9">
    <source>
        <dbReference type="ARBA" id="ARBA00022801"/>
    </source>
</evidence>
<comment type="subcellular location">
    <subcellularLocation>
        <location evidence="2 11">Cytoplasm</location>
    </subcellularLocation>
</comment>
<proteinExistence type="inferred from homology"/>
<sequence>MSDNALIRHDRLSVDGTHKIYLAQFGNPEGVPILYLHGGPGAGCYLEELKLFDLNRYRVLLLDQRGCGHSLPQGCLQDNNLTALLEDIEKVRQWLNIDSWYMAGGSFGATLGLIYSGLYPQRVKSQVYWGAFIPSKDAVQWLYGQQGAALEFPNEYRRFSQGIGVQASTVELFQLYHQGMHHQDPSVKQHFIHRWIKWEARLALPDRFLRFVDEQRAEDLAKTELHFALNDYFDAERLLAKVTPKIKAPTYLLQGENDWVCPYKFVKSYQHRFSNTQIKYHLVLGGNHSLDNQAMCHAVQQTLEDFVYRPS</sequence>
<dbReference type="AlphaFoldDB" id="A0A917NA87"/>
<feature type="active site" description="Nucleophile" evidence="12">
    <location>
        <position position="106"/>
    </location>
</feature>
<evidence type="ECO:0000256" key="1">
    <source>
        <dbReference type="ARBA" id="ARBA00001585"/>
    </source>
</evidence>
<evidence type="ECO:0000256" key="2">
    <source>
        <dbReference type="ARBA" id="ARBA00004496"/>
    </source>
</evidence>
<dbReference type="GO" id="GO:0005737">
    <property type="term" value="C:cytoplasm"/>
    <property type="evidence" value="ECO:0007669"/>
    <property type="project" value="UniProtKB-SubCell"/>
</dbReference>
<dbReference type="InterPro" id="IPR000073">
    <property type="entry name" value="AB_hydrolase_1"/>
</dbReference>
<evidence type="ECO:0000256" key="4">
    <source>
        <dbReference type="ARBA" id="ARBA00012568"/>
    </source>
</evidence>
<name>A0A917NA87_9GAMM</name>
<evidence type="ECO:0000256" key="10">
    <source>
        <dbReference type="ARBA" id="ARBA00029605"/>
    </source>
</evidence>
<reference evidence="14" key="1">
    <citation type="journal article" date="2014" name="Int. J. Syst. Evol. Microbiol.">
        <title>Complete genome sequence of Corynebacterium casei LMG S-19264T (=DSM 44701T), isolated from a smear-ripened cheese.</title>
        <authorList>
            <consortium name="US DOE Joint Genome Institute (JGI-PGF)"/>
            <person name="Walter F."/>
            <person name="Albersmeier A."/>
            <person name="Kalinowski J."/>
            <person name="Ruckert C."/>
        </authorList>
    </citation>
    <scope>NUCLEOTIDE SEQUENCE</scope>
    <source>
        <strain evidence="14">JCM 30804</strain>
    </source>
</reference>
<evidence type="ECO:0000313" key="14">
    <source>
        <dbReference type="EMBL" id="GGI82694.1"/>
    </source>
</evidence>
<gene>
    <name evidence="14" type="ORF">GCM10009332_19920</name>
</gene>
<feature type="domain" description="AB hydrolase-1" evidence="13">
    <location>
        <begin position="32"/>
        <end position="288"/>
    </location>
</feature>
<evidence type="ECO:0000256" key="3">
    <source>
        <dbReference type="ARBA" id="ARBA00010088"/>
    </source>
</evidence>
<dbReference type="Gene3D" id="3.40.50.1820">
    <property type="entry name" value="alpha/beta hydrolase"/>
    <property type="match status" value="1"/>
</dbReference>
<accession>A0A917NA87</accession>
<dbReference type="InterPro" id="IPR029058">
    <property type="entry name" value="AB_hydrolase_fold"/>
</dbReference>
<feature type="active site" description="Proton donor" evidence="12">
    <location>
        <position position="288"/>
    </location>
</feature>
<dbReference type="Proteomes" id="UP000613743">
    <property type="component" value="Unassembled WGS sequence"/>
</dbReference>
<evidence type="ECO:0000256" key="6">
    <source>
        <dbReference type="ARBA" id="ARBA00022438"/>
    </source>
</evidence>
<keyword evidence="15" id="KW-1185">Reference proteome</keyword>
<dbReference type="PANTHER" id="PTHR43722">
    <property type="entry name" value="PROLINE IMINOPEPTIDASE"/>
    <property type="match status" value="1"/>
</dbReference>
<keyword evidence="9 11" id="KW-0378">Hydrolase</keyword>
<protein>
    <recommendedName>
        <fullName evidence="5 11">Proline iminopeptidase</fullName>
        <shortName evidence="11">PIP</shortName>
        <ecNumber evidence="4 11">3.4.11.5</ecNumber>
    </recommendedName>
    <alternativeName>
        <fullName evidence="10 11">Prolyl aminopeptidase</fullName>
    </alternativeName>
</protein>
<evidence type="ECO:0000256" key="5">
    <source>
        <dbReference type="ARBA" id="ARBA00021843"/>
    </source>
</evidence>
<keyword evidence="8 11" id="KW-0645">Protease</keyword>
<evidence type="ECO:0000313" key="15">
    <source>
        <dbReference type="Proteomes" id="UP000613743"/>
    </source>
</evidence>
<dbReference type="RefSeq" id="WP_188920408.1">
    <property type="nucleotide sequence ID" value="NZ_BMPZ01000004.1"/>
</dbReference>